<dbReference type="EMBL" id="QMPY01000086">
    <property type="protein sequence ID" value="RLE07546.1"/>
    <property type="molecule type" value="Genomic_DNA"/>
</dbReference>
<gene>
    <name evidence="2" type="ORF">DRZ78_02800</name>
</gene>
<name>A0A662D2I0_UNCAE</name>
<evidence type="ECO:0000313" key="2">
    <source>
        <dbReference type="EMBL" id="RLE07546.1"/>
    </source>
</evidence>
<dbReference type="InterPro" id="IPR051158">
    <property type="entry name" value="Metallophosphoesterase_sf"/>
</dbReference>
<dbReference type="PANTHER" id="PTHR31302:SF0">
    <property type="entry name" value="TRANSMEMBRANE PROTEIN WITH METALLOPHOSPHOESTERASE DOMAIN"/>
    <property type="match status" value="1"/>
</dbReference>
<dbReference type="Pfam" id="PF00149">
    <property type="entry name" value="Metallophos"/>
    <property type="match status" value="1"/>
</dbReference>
<dbReference type="GO" id="GO:0016787">
    <property type="term" value="F:hydrolase activity"/>
    <property type="evidence" value="ECO:0007669"/>
    <property type="project" value="InterPro"/>
</dbReference>
<dbReference type="AlphaFoldDB" id="A0A662D2I0"/>
<proteinExistence type="predicted"/>
<feature type="non-terminal residue" evidence="2">
    <location>
        <position position="350"/>
    </location>
</feature>
<protein>
    <recommendedName>
        <fullName evidence="1">Calcineurin-like phosphoesterase domain-containing protein</fullName>
    </recommendedName>
</protein>
<feature type="domain" description="Calcineurin-like phosphoesterase" evidence="1">
    <location>
        <begin position="1"/>
        <end position="190"/>
    </location>
</feature>
<dbReference type="InterPro" id="IPR029052">
    <property type="entry name" value="Metallo-depent_PP-like"/>
</dbReference>
<dbReference type="PANTHER" id="PTHR31302">
    <property type="entry name" value="TRANSMEMBRANE PROTEIN WITH METALLOPHOSPHOESTERASE DOMAIN-RELATED"/>
    <property type="match status" value="1"/>
</dbReference>
<sequence length="350" mass="40555">MKICLIADPHLFSSEIGGNWPEDSFLIFKDKILRRVMDEKPDIIILLGDILDPRSGRTDPRWPRGDEASYRFVEAFKSFGIKNVYALRGNHDYVEALRNISEMGGPNFIEDKWLVLEETGFYFFSSRYPNLQKAIDDLQRIPEPKTDVNSKILLMHENLSIRGAENIPEDVMGEISRRFDIIFNGHEHIYHRPYDNVWCLPSALPWRVGSENSDIEIIWYDHGKEPQIKKNEGKFGFFILDTKKRAPIFLPVDAGIKIMVARLYFLNAPADEVRERLIRLSELLHEMGDSKRAIVRVYLEGTLREGDERIDVGFSSIEEKYYSDFYEGRSKNILRLEGIRGGGAYLSKDD</sequence>
<evidence type="ECO:0000313" key="3">
    <source>
        <dbReference type="Proteomes" id="UP000277457"/>
    </source>
</evidence>
<evidence type="ECO:0000259" key="1">
    <source>
        <dbReference type="Pfam" id="PF00149"/>
    </source>
</evidence>
<dbReference type="Gene3D" id="3.60.21.10">
    <property type="match status" value="1"/>
</dbReference>
<dbReference type="Proteomes" id="UP000277457">
    <property type="component" value="Unassembled WGS sequence"/>
</dbReference>
<dbReference type="InterPro" id="IPR004843">
    <property type="entry name" value="Calcineurin-like_PHP"/>
</dbReference>
<accession>A0A662D2I0</accession>
<comment type="caution">
    <text evidence="2">The sequence shown here is derived from an EMBL/GenBank/DDBJ whole genome shotgun (WGS) entry which is preliminary data.</text>
</comment>
<organism evidence="2 3">
    <name type="scientific">Aerophobetes bacterium</name>
    <dbReference type="NCBI Taxonomy" id="2030807"/>
    <lineage>
        <taxon>Bacteria</taxon>
        <taxon>Candidatus Aerophobota</taxon>
    </lineage>
</organism>
<dbReference type="SUPFAM" id="SSF56300">
    <property type="entry name" value="Metallo-dependent phosphatases"/>
    <property type="match status" value="1"/>
</dbReference>
<reference evidence="2 3" key="1">
    <citation type="submission" date="2018-06" db="EMBL/GenBank/DDBJ databases">
        <title>Extensive metabolic versatility and redundancy in microbially diverse, dynamic hydrothermal sediments.</title>
        <authorList>
            <person name="Dombrowski N."/>
            <person name="Teske A."/>
            <person name="Baker B.J."/>
        </authorList>
    </citation>
    <scope>NUCLEOTIDE SEQUENCE [LARGE SCALE GENOMIC DNA]</scope>
    <source>
        <strain evidence="2">B7_G13</strain>
    </source>
</reference>